<evidence type="ECO:0000256" key="1">
    <source>
        <dbReference type="SAM" id="SignalP"/>
    </source>
</evidence>
<keyword evidence="1" id="KW-0732">Signal</keyword>
<dbReference type="PATRIC" id="fig|749927.5.peg.6697"/>
<evidence type="ECO:0000313" key="2">
    <source>
        <dbReference type="EMBL" id="ADJ48174.1"/>
    </source>
</evidence>
<gene>
    <name evidence="2" type="ordered locus">AMED_6442</name>
</gene>
<feature type="signal peptide" evidence="1">
    <location>
        <begin position="1"/>
        <end position="30"/>
    </location>
</feature>
<dbReference type="OrthoDB" id="4223114at2"/>
<organism evidence="2 3">
    <name type="scientific">Amycolatopsis mediterranei (strain U-32)</name>
    <dbReference type="NCBI Taxonomy" id="749927"/>
    <lineage>
        <taxon>Bacteria</taxon>
        <taxon>Bacillati</taxon>
        <taxon>Actinomycetota</taxon>
        <taxon>Actinomycetes</taxon>
        <taxon>Pseudonocardiales</taxon>
        <taxon>Pseudonocardiaceae</taxon>
        <taxon>Amycolatopsis</taxon>
    </lineage>
</organism>
<dbReference type="HOGENOM" id="CLU_1585547_0_0_11"/>
<dbReference type="Gene3D" id="2.60.20.10">
    <property type="entry name" value="Crystallins"/>
    <property type="match status" value="1"/>
</dbReference>
<dbReference type="AlphaFoldDB" id="A0A0H3DEW3"/>
<sequence length="173" mass="18506">MDEVRILNRFLAVAGLSAVAAGLLGAPAQAATPAAHGKEIRYCKTVVDGPKEASKVVSRTCSADKGAPALAAAPAETVLITFFEDAGYVGYYDSVYGKYGACDSSGYGFSDLTGVQLGVNGISSYYYYNNCNVQRLYTDTYYGGTASGALYGDRFYVGDTFNDNVWSMRVWHN</sequence>
<dbReference type="EMBL" id="CP002000">
    <property type="protein sequence ID" value="ADJ48174.1"/>
    <property type="molecule type" value="Genomic_DNA"/>
</dbReference>
<name>A0A0H3DEW3_AMYMU</name>
<reference evidence="2 3" key="1">
    <citation type="journal article" date="2010" name="Cell Res.">
        <title>Complete genome sequence of the rifamycin SV-producing Amycolatopsis mediterranei U32 revealed its genetic characteristics in phylogeny and metabolism.</title>
        <authorList>
            <person name="Zhao W."/>
            <person name="Zhong Y."/>
            <person name="Yuan H."/>
            <person name="Wang J."/>
            <person name="Zheng H."/>
            <person name="Wang Y."/>
            <person name="Cen X."/>
            <person name="Xu F."/>
            <person name="Bai J."/>
            <person name="Han X."/>
            <person name="Lu G."/>
            <person name="Zhu Y."/>
            <person name="Shao Z."/>
            <person name="Yan H."/>
            <person name="Li C."/>
            <person name="Peng N."/>
            <person name="Zhang Z."/>
            <person name="Zhang Y."/>
            <person name="Lin W."/>
            <person name="Fan Y."/>
            <person name="Qin Z."/>
            <person name="Hu Y."/>
            <person name="Zhu B."/>
            <person name="Wang S."/>
            <person name="Ding X."/>
            <person name="Zhao G.P."/>
        </authorList>
    </citation>
    <scope>NUCLEOTIDE SEQUENCE [LARGE SCALE GENOMIC DNA]</scope>
    <source>
        <strain evidence="3">U-32</strain>
    </source>
</reference>
<dbReference type="eggNOG" id="ENOG502ZRHZ">
    <property type="taxonomic scope" value="Bacteria"/>
</dbReference>
<dbReference type="Proteomes" id="UP000000328">
    <property type="component" value="Chromosome"/>
</dbReference>
<dbReference type="KEGG" id="amd:AMED_6442"/>
<evidence type="ECO:0000313" key="3">
    <source>
        <dbReference type="Proteomes" id="UP000000328"/>
    </source>
</evidence>
<feature type="chain" id="PRO_5002607493" description="Beta/gamma crystallin 'Greek key' domain-containing protein" evidence="1">
    <location>
        <begin position="31"/>
        <end position="173"/>
    </location>
</feature>
<proteinExistence type="predicted"/>
<protein>
    <recommendedName>
        <fullName evidence="4">Beta/gamma crystallin 'Greek key' domain-containing protein</fullName>
    </recommendedName>
</protein>
<evidence type="ECO:0008006" key="4">
    <source>
        <dbReference type="Google" id="ProtNLM"/>
    </source>
</evidence>
<accession>A0A0H3DEW3</accession>